<dbReference type="EMBL" id="OX597828">
    <property type="protein sequence ID" value="CAI9733656.1"/>
    <property type="molecule type" value="Genomic_DNA"/>
</dbReference>
<dbReference type="AlphaFoldDB" id="A0AA36FC52"/>
<proteinExistence type="predicted"/>
<organism evidence="1 2">
    <name type="scientific">Octopus vulgaris</name>
    <name type="common">Common octopus</name>
    <dbReference type="NCBI Taxonomy" id="6645"/>
    <lineage>
        <taxon>Eukaryota</taxon>
        <taxon>Metazoa</taxon>
        <taxon>Spiralia</taxon>
        <taxon>Lophotrochozoa</taxon>
        <taxon>Mollusca</taxon>
        <taxon>Cephalopoda</taxon>
        <taxon>Coleoidea</taxon>
        <taxon>Octopodiformes</taxon>
        <taxon>Octopoda</taxon>
        <taxon>Incirrata</taxon>
        <taxon>Octopodidae</taxon>
        <taxon>Octopus</taxon>
    </lineage>
</organism>
<keyword evidence="2" id="KW-1185">Reference proteome</keyword>
<sequence>MVPIKRLCSRRRIRMWNSKVKIFRVNKIAIDSVDHTSNFIDRCGLILIFTLKLVKEHYSIARTQTTKHQNHNGFTPIVANVLH</sequence>
<name>A0AA36FC52_OCTVU</name>
<dbReference type="Proteomes" id="UP001162480">
    <property type="component" value="Chromosome 15"/>
</dbReference>
<gene>
    <name evidence="1" type="ORF">OCTVUL_1B010108</name>
</gene>
<evidence type="ECO:0000313" key="1">
    <source>
        <dbReference type="EMBL" id="CAI9733656.1"/>
    </source>
</evidence>
<accession>A0AA36FC52</accession>
<reference evidence="1" key="1">
    <citation type="submission" date="2023-08" db="EMBL/GenBank/DDBJ databases">
        <authorList>
            <person name="Alioto T."/>
            <person name="Alioto T."/>
            <person name="Gomez Garrido J."/>
        </authorList>
    </citation>
    <scope>NUCLEOTIDE SEQUENCE</scope>
</reference>
<evidence type="ECO:0000313" key="2">
    <source>
        <dbReference type="Proteomes" id="UP001162480"/>
    </source>
</evidence>
<protein>
    <submittedName>
        <fullName evidence="1">Uncharacterized protein</fullName>
    </submittedName>
</protein>